<sequence length="236" mass="25997">MEGTLLAGTCFALCCGFSDYWSHGHKNKRLLYLTVVLPILSYGFQLWYRPGAKGVKALVKKAEVVQHKAARWITGGFRTSPSGALEMIAGLAPLNLNLRKLYTKTAIRNEILHPHIGVKFMGAPPNELMEQSNLRLLVRGGQIIPIPPFSTPRRTTSSTALASIEGLAVSLLEDSPHDINNRPGLRAVDIHSARIRLIPLPHKEGDIDRWQTLVNDTLSDTPRTPGLLRVSGQTDL</sequence>
<dbReference type="STRING" id="946122.A0A0C2WQ60"/>
<dbReference type="Proteomes" id="UP000054549">
    <property type="component" value="Unassembled WGS sequence"/>
</dbReference>
<evidence type="ECO:0000313" key="2">
    <source>
        <dbReference type="Proteomes" id="UP000054549"/>
    </source>
</evidence>
<name>A0A0C2WQ60_AMAMK</name>
<dbReference type="HOGENOM" id="CLU_1175162_0_0_1"/>
<gene>
    <name evidence="1" type="ORF">M378DRAFT_11884</name>
</gene>
<reference evidence="1 2" key="1">
    <citation type="submission" date="2014-04" db="EMBL/GenBank/DDBJ databases">
        <title>Evolutionary Origins and Diversification of the Mycorrhizal Mutualists.</title>
        <authorList>
            <consortium name="DOE Joint Genome Institute"/>
            <consortium name="Mycorrhizal Genomics Consortium"/>
            <person name="Kohler A."/>
            <person name="Kuo A."/>
            <person name="Nagy L.G."/>
            <person name="Floudas D."/>
            <person name="Copeland A."/>
            <person name="Barry K.W."/>
            <person name="Cichocki N."/>
            <person name="Veneault-Fourrey C."/>
            <person name="LaButti K."/>
            <person name="Lindquist E.A."/>
            <person name="Lipzen A."/>
            <person name="Lundell T."/>
            <person name="Morin E."/>
            <person name="Murat C."/>
            <person name="Riley R."/>
            <person name="Ohm R."/>
            <person name="Sun H."/>
            <person name="Tunlid A."/>
            <person name="Henrissat B."/>
            <person name="Grigoriev I.V."/>
            <person name="Hibbett D.S."/>
            <person name="Martin F."/>
        </authorList>
    </citation>
    <scope>NUCLEOTIDE SEQUENCE [LARGE SCALE GENOMIC DNA]</scope>
    <source>
        <strain evidence="1 2">Koide BX008</strain>
    </source>
</reference>
<proteinExistence type="predicted"/>
<dbReference type="EMBL" id="KN818255">
    <property type="protein sequence ID" value="KIL63797.1"/>
    <property type="molecule type" value="Genomic_DNA"/>
</dbReference>
<keyword evidence="2" id="KW-1185">Reference proteome</keyword>
<accession>A0A0C2WQ60</accession>
<dbReference type="InParanoid" id="A0A0C2WQ60"/>
<protein>
    <submittedName>
        <fullName evidence="1">Uncharacterized protein</fullName>
    </submittedName>
</protein>
<dbReference type="AlphaFoldDB" id="A0A0C2WQ60"/>
<evidence type="ECO:0000313" key="1">
    <source>
        <dbReference type="EMBL" id="KIL63797.1"/>
    </source>
</evidence>
<organism evidence="1 2">
    <name type="scientific">Amanita muscaria (strain Koide BX008)</name>
    <dbReference type="NCBI Taxonomy" id="946122"/>
    <lineage>
        <taxon>Eukaryota</taxon>
        <taxon>Fungi</taxon>
        <taxon>Dikarya</taxon>
        <taxon>Basidiomycota</taxon>
        <taxon>Agaricomycotina</taxon>
        <taxon>Agaricomycetes</taxon>
        <taxon>Agaricomycetidae</taxon>
        <taxon>Agaricales</taxon>
        <taxon>Pluteineae</taxon>
        <taxon>Amanitaceae</taxon>
        <taxon>Amanita</taxon>
    </lineage>
</organism>
<dbReference type="OrthoDB" id="3258143at2759"/>